<keyword evidence="11" id="KW-1185">Reference proteome</keyword>
<dbReference type="Gene3D" id="1.10.1790.20">
    <property type="match status" value="2"/>
</dbReference>
<dbReference type="GO" id="GO:0000428">
    <property type="term" value="C:DNA-directed RNA polymerase complex"/>
    <property type="evidence" value="ECO:0007669"/>
    <property type="project" value="UniProtKB-KW"/>
</dbReference>
<evidence type="ECO:0000256" key="1">
    <source>
        <dbReference type="ARBA" id="ARBA00022478"/>
    </source>
</evidence>
<feature type="domain" description="RNA polymerase N-terminal" evidence="9">
    <location>
        <begin position="249"/>
        <end position="528"/>
    </location>
</feature>
<feature type="binding site" evidence="7">
    <location>
        <position position="84"/>
    </location>
    <ligand>
        <name>Zn(2+)</name>
        <dbReference type="ChEBI" id="CHEBI:29105"/>
        <label>1</label>
    </ligand>
</feature>
<feature type="binding site" evidence="7">
    <location>
        <position position="68"/>
    </location>
    <ligand>
        <name>Zn(2+)</name>
        <dbReference type="ChEBI" id="CHEBI:29105"/>
        <label>1</label>
    </ligand>
</feature>
<feature type="binding site" evidence="7">
    <location>
        <position position="896"/>
    </location>
    <ligand>
        <name>Zn(2+)</name>
        <dbReference type="ChEBI" id="CHEBI:29105"/>
        <label>2</label>
    </ligand>
</feature>
<comment type="subunit">
    <text evidence="7">The RNAP catalytic core consists of 2 alpha, 1 beta, 1 beta' and 1 omega subunit. When a sigma factor is associated with the core the holoenzyme is formed, which can initiate transcription.</text>
</comment>
<dbReference type="CDD" id="cd01609">
    <property type="entry name" value="RNAP_beta'_N"/>
    <property type="match status" value="1"/>
</dbReference>
<dbReference type="InterPro" id="IPR042102">
    <property type="entry name" value="RNA_pol_Rpb1_3_sf"/>
</dbReference>
<dbReference type="PANTHER" id="PTHR19376:SF54">
    <property type="entry name" value="DNA-DIRECTED RNA POLYMERASE SUBUNIT BETA"/>
    <property type="match status" value="1"/>
</dbReference>
<gene>
    <name evidence="7 10" type="primary">rpoC</name>
    <name evidence="10" type="ORF">MKQ68_01485</name>
</gene>
<dbReference type="Pfam" id="PF04997">
    <property type="entry name" value="RNA_pol_Rpb1_1"/>
    <property type="match status" value="1"/>
</dbReference>
<evidence type="ECO:0000256" key="3">
    <source>
        <dbReference type="ARBA" id="ARBA00022695"/>
    </source>
</evidence>
<dbReference type="Gene3D" id="2.40.40.20">
    <property type="match status" value="1"/>
</dbReference>
<dbReference type="Gene3D" id="1.10.40.90">
    <property type="match status" value="1"/>
</dbReference>
<dbReference type="InterPro" id="IPR007080">
    <property type="entry name" value="RNA_pol_Rpb1_1"/>
</dbReference>
<evidence type="ECO:0000313" key="10">
    <source>
        <dbReference type="EMBL" id="UYQ93767.1"/>
    </source>
</evidence>
<dbReference type="InterPro" id="IPR012754">
    <property type="entry name" value="DNA-dir_RpoC_beta_prime_bact"/>
</dbReference>
<keyword evidence="1 7" id="KW-0240">DNA-directed RNA polymerase</keyword>
<dbReference type="Gene3D" id="2.40.50.100">
    <property type="match status" value="3"/>
</dbReference>
<dbReference type="InterPro" id="IPR006592">
    <property type="entry name" value="RNA_pol_N"/>
</dbReference>
<dbReference type="InterPro" id="IPR007066">
    <property type="entry name" value="RNA_pol_Rpb1_3"/>
</dbReference>
<dbReference type="Gene3D" id="1.10.150.390">
    <property type="match status" value="1"/>
</dbReference>
<dbReference type="CDD" id="cd02655">
    <property type="entry name" value="RNAP_beta'_C"/>
    <property type="match status" value="1"/>
</dbReference>
<dbReference type="InterPro" id="IPR038120">
    <property type="entry name" value="Rpb1_funnel_sf"/>
</dbReference>
<dbReference type="InterPro" id="IPR007081">
    <property type="entry name" value="RNA_pol_Rpb1_5"/>
</dbReference>
<accession>A0ABY6J6B0</accession>
<feature type="binding site" evidence="7">
    <location>
        <position position="903"/>
    </location>
    <ligand>
        <name>Zn(2+)</name>
        <dbReference type="ChEBI" id="CHEBI:29105"/>
        <label>2</label>
    </ligand>
</feature>
<protein>
    <recommendedName>
        <fullName evidence="7">DNA-directed RNA polymerase subunit beta'</fullName>
        <shortName evidence="7">RNAP subunit beta'</shortName>
        <ecNumber evidence="7">2.7.7.6</ecNumber>
    </recommendedName>
    <alternativeName>
        <fullName evidence="7">RNA polymerase subunit beta'</fullName>
    </alternativeName>
    <alternativeName>
        <fullName evidence="7">Transcriptase subunit beta'</fullName>
    </alternativeName>
</protein>
<dbReference type="Gene3D" id="1.10.132.30">
    <property type="match status" value="1"/>
</dbReference>
<keyword evidence="2 7" id="KW-0808">Transferase</keyword>
<evidence type="ECO:0000256" key="7">
    <source>
        <dbReference type="HAMAP-Rule" id="MF_01322"/>
    </source>
</evidence>
<name>A0ABY6J6B0_9BACT</name>
<keyword evidence="7" id="KW-0862">Zinc</keyword>
<evidence type="ECO:0000256" key="8">
    <source>
        <dbReference type="RuleBase" id="RU004279"/>
    </source>
</evidence>
<keyword evidence="7" id="KW-0460">Magnesium</keyword>
<evidence type="ECO:0000313" key="11">
    <source>
        <dbReference type="Proteomes" id="UP001162741"/>
    </source>
</evidence>
<evidence type="ECO:0000256" key="2">
    <source>
        <dbReference type="ARBA" id="ARBA00022679"/>
    </source>
</evidence>
<dbReference type="Pfam" id="PF00623">
    <property type="entry name" value="RNA_pol_Rpb1_2"/>
    <property type="match status" value="1"/>
</dbReference>
<dbReference type="InterPro" id="IPR045867">
    <property type="entry name" value="DNA-dir_RpoC_beta_prime"/>
</dbReference>
<dbReference type="PANTHER" id="PTHR19376">
    <property type="entry name" value="DNA-DIRECTED RNA POLYMERASE"/>
    <property type="match status" value="1"/>
</dbReference>
<dbReference type="InterPro" id="IPR000722">
    <property type="entry name" value="RNA_pol_asu"/>
</dbReference>
<feature type="binding site" evidence="7">
    <location>
        <position position="474"/>
    </location>
    <ligand>
        <name>Mg(2+)</name>
        <dbReference type="ChEBI" id="CHEBI:18420"/>
    </ligand>
</feature>
<comment type="similarity">
    <text evidence="7 8">Belongs to the RNA polymerase beta' chain family.</text>
</comment>
<dbReference type="Gene3D" id="4.10.860.120">
    <property type="entry name" value="RNA polymerase II, clamp domain"/>
    <property type="match status" value="1"/>
</dbReference>
<dbReference type="SMART" id="SM00663">
    <property type="entry name" value="RPOLA_N"/>
    <property type="match status" value="1"/>
</dbReference>
<feature type="binding site" evidence="7">
    <location>
        <position position="476"/>
    </location>
    <ligand>
        <name>Mg(2+)</name>
        <dbReference type="ChEBI" id="CHEBI:18420"/>
    </ligand>
</feature>
<sequence length="1431" mass="159968">MAIKKENRPKSNFSSITISLASPDTILERSYGEVLKPETINYRTYKPERDGLFCERIFGPVKDYECYCGKYKRIRYKGIVCDRCGVEVTEKKVRRERMGHIRLVVPVVHIWYFKSLPNKIGYLLGMSSKKLETIVYYERYVIIQAGVKQEKGMNYGDLLTEEEYLDILDTLPKDNQLLPDEDPNKFIAKMGAEAVEMMLARIDLDSLSYALRNQAATETSQQRKAEALKRLSVVEAFREANIRVENRPEWMVMQYIPVVPPELRPLVPLDGGRFASSDLNDLYRRVIIRNNRLKRLIEIKAPEVILRNEKRMLQEAVDSLFDNSRKSNAVKAEGGRALKSLSDVLKGKQGRFRQNLLGKRVDYSGRSVIVVGPELKLHECGLPKDMAAELFKPFIIRKLIERGIVKTVKSAKKLVDRKEAVVWDILENVLKGHPVMLNRAPTLHRLSIQAFQPKLVEGKAIQLHPLVCSAFNADFDGDQMAVHVPLSNAAILEAQLLMLSSHNILNPQNGTPITLPSQDMVLGLYYISKGKKSTATEIVKGEGKAFYSAEEVIIAHNEGRVDLHAHIRVKAEVRNEEGELQFKLIETTVGRVLFNQFVPRDAGYVNALLTKKSLREIIGDIIKATDIPKTAKFLDDIKQLGFRTAFRGGLSFNINDLIIPEVKQQMIDGAAGEVDEVWDNYNMGLITNNERYNQIIDIWSRVDTKVTETLIRELANDKQGFNSVYMMLDSGARGSKQQIKQLAGLRGLMAKPRKSGSTGSEIIENPILSNFKDGLNVLEYFISTHGARKGLADTALKTADAGYLTRRLVDVAQDVVITEEDCGTLRGIATSALKDNEEVVEPLYDRILGRTSLHDVFDPHTEELLIAGGEQITEEIAKRIEDSTIETVEIRSVLTCESRRGVCVRCYGKNLATGYTAQRGDAVGIIAAQSIGEPGTQLTLRTFHVGGVAGSTSVESTLTAKFDGTIQFDGLRTTTYENNEGEKVQVVIGRTGELRIMDVKNDRLLITNNIPYGSTLVVKDGQKVAKGDPICSWDPYNAVIVSEIAGKIRFESIIEGITFREEADEQTGHREKVVIETKDKNKIPSLYVDGNKEVKSYNLPVGSHIVIEEAEAVKAGQVIVKIPRVLGKLRDITGGLPRVTELFEARNPSNPAIVSEIDGVVTFGNIKRGNREIIIESREQHVKKYLVPLTRHILVQDGDFVKAGHPLSDGSTTPADILAIKGPFAVQEYLVNEIQEVYRLQGVKINDKHIEVIVRQMMRKVTIEDPGDTRFLEGDTTDKFEFFEENDNIFDKKVVTEAGESANLKAGQIVTLRQVREENSLLRRADKRLVEFRDANPATSSPLLLGITKASLGTHSWISAASFQETTKVLSSAAINGKTDDMLGLKENVITGHLIPAGTGLREFENMIVGSKEEYDILSSSKEVFQFDEEE</sequence>
<dbReference type="SUPFAM" id="SSF64484">
    <property type="entry name" value="beta and beta-prime subunits of DNA dependent RNA-polymerase"/>
    <property type="match status" value="1"/>
</dbReference>
<reference evidence="10" key="1">
    <citation type="submission" date="2022-10" db="EMBL/GenBank/DDBJ databases">
        <title>Chitinophaga sp. nov., isolated from soil.</title>
        <authorList>
            <person name="Jeon C.O."/>
        </authorList>
    </citation>
    <scope>NUCLEOTIDE SEQUENCE</scope>
    <source>
        <strain evidence="10">R8</strain>
    </source>
</reference>
<dbReference type="EC" id="2.7.7.6" evidence="7"/>
<comment type="cofactor">
    <cofactor evidence="7">
        <name>Mg(2+)</name>
        <dbReference type="ChEBI" id="CHEBI:18420"/>
    </cofactor>
    <text evidence="7">Binds 1 Mg(2+) ion per subunit.</text>
</comment>
<keyword evidence="4 7" id="KW-0479">Metal-binding</keyword>
<evidence type="ECO:0000256" key="5">
    <source>
        <dbReference type="ARBA" id="ARBA00023163"/>
    </source>
</evidence>
<feature type="binding site" evidence="7">
    <location>
        <position position="822"/>
    </location>
    <ligand>
        <name>Zn(2+)</name>
        <dbReference type="ChEBI" id="CHEBI:29105"/>
        <label>2</label>
    </ligand>
</feature>
<dbReference type="HAMAP" id="MF_01322">
    <property type="entry name" value="RNApol_bact_RpoC"/>
    <property type="match status" value="1"/>
</dbReference>
<evidence type="ECO:0000256" key="6">
    <source>
        <dbReference type="ARBA" id="ARBA00048552"/>
    </source>
</evidence>
<feature type="binding site" evidence="7">
    <location>
        <position position="66"/>
    </location>
    <ligand>
        <name>Zn(2+)</name>
        <dbReference type="ChEBI" id="CHEBI:29105"/>
        <label>1</label>
    </ligand>
</feature>
<comment type="function">
    <text evidence="7 8">DNA-dependent RNA polymerase catalyzes the transcription of DNA into RNA using the four ribonucleoside triphosphates as substrates.</text>
</comment>
<keyword evidence="5 7" id="KW-0804">Transcription</keyword>
<comment type="catalytic activity">
    <reaction evidence="6 7 8">
        <text>RNA(n) + a ribonucleoside 5'-triphosphate = RNA(n+1) + diphosphate</text>
        <dbReference type="Rhea" id="RHEA:21248"/>
        <dbReference type="Rhea" id="RHEA-COMP:14527"/>
        <dbReference type="Rhea" id="RHEA-COMP:17342"/>
        <dbReference type="ChEBI" id="CHEBI:33019"/>
        <dbReference type="ChEBI" id="CHEBI:61557"/>
        <dbReference type="ChEBI" id="CHEBI:140395"/>
        <dbReference type="EC" id="2.7.7.6"/>
    </reaction>
</comment>
<organism evidence="10 11">
    <name type="scientific">Chitinophaga horti</name>
    <dbReference type="NCBI Taxonomy" id="2920382"/>
    <lineage>
        <taxon>Bacteria</taxon>
        <taxon>Pseudomonadati</taxon>
        <taxon>Bacteroidota</taxon>
        <taxon>Chitinophagia</taxon>
        <taxon>Chitinophagales</taxon>
        <taxon>Chitinophagaceae</taxon>
        <taxon>Chitinophaga</taxon>
    </lineage>
</organism>
<keyword evidence="3 7" id="KW-0548">Nucleotidyltransferase</keyword>
<dbReference type="InterPro" id="IPR044893">
    <property type="entry name" value="RNA_pol_Rpb1_clamp_domain"/>
</dbReference>
<dbReference type="InterPro" id="IPR007083">
    <property type="entry name" value="RNA_pol_Rpb1_4"/>
</dbReference>
<feature type="binding site" evidence="7">
    <location>
        <position position="81"/>
    </location>
    <ligand>
        <name>Zn(2+)</name>
        <dbReference type="ChEBI" id="CHEBI:29105"/>
        <label>1</label>
    </ligand>
</feature>
<feature type="binding site" evidence="7">
    <location>
        <position position="478"/>
    </location>
    <ligand>
        <name>Mg(2+)</name>
        <dbReference type="ChEBI" id="CHEBI:18420"/>
    </ligand>
</feature>
<proteinExistence type="inferred from homology"/>
<evidence type="ECO:0000259" key="9">
    <source>
        <dbReference type="SMART" id="SM00663"/>
    </source>
</evidence>
<dbReference type="GO" id="GO:0003899">
    <property type="term" value="F:DNA-directed RNA polymerase activity"/>
    <property type="evidence" value="ECO:0007669"/>
    <property type="project" value="UniProtKB-EC"/>
</dbReference>
<dbReference type="Pfam" id="PF04998">
    <property type="entry name" value="RNA_pol_Rpb1_5"/>
    <property type="match status" value="1"/>
</dbReference>
<dbReference type="Pfam" id="PF04983">
    <property type="entry name" value="RNA_pol_Rpb1_3"/>
    <property type="match status" value="1"/>
</dbReference>
<dbReference type="Proteomes" id="UP001162741">
    <property type="component" value="Chromosome"/>
</dbReference>
<dbReference type="RefSeq" id="WP_264281775.1">
    <property type="nucleotide sequence ID" value="NZ_CP107006.1"/>
</dbReference>
<dbReference type="EMBL" id="CP107006">
    <property type="protein sequence ID" value="UYQ93767.1"/>
    <property type="molecule type" value="Genomic_DNA"/>
</dbReference>
<comment type="cofactor">
    <cofactor evidence="7">
        <name>Zn(2+)</name>
        <dbReference type="ChEBI" id="CHEBI:29105"/>
    </cofactor>
    <text evidence="7">Binds 2 Zn(2+) ions per subunit.</text>
</comment>
<dbReference type="NCBIfam" id="TIGR02386">
    <property type="entry name" value="rpoC_TIGR"/>
    <property type="match status" value="1"/>
</dbReference>
<evidence type="ECO:0000256" key="4">
    <source>
        <dbReference type="ARBA" id="ARBA00022723"/>
    </source>
</evidence>
<feature type="binding site" evidence="7">
    <location>
        <position position="906"/>
    </location>
    <ligand>
        <name>Zn(2+)</name>
        <dbReference type="ChEBI" id="CHEBI:29105"/>
        <label>2</label>
    </ligand>
</feature>
<dbReference type="Pfam" id="PF05000">
    <property type="entry name" value="RNA_pol_Rpb1_4"/>
    <property type="match status" value="1"/>
</dbReference>
<dbReference type="Gene3D" id="1.10.274.100">
    <property type="entry name" value="RNA polymerase Rpb1, domain 3"/>
    <property type="match status" value="1"/>
</dbReference>